<dbReference type="PANTHER" id="PTHR11511">
    <property type="entry name" value="LARVAL STORAGE PROTEIN/PHENOLOXIDASE"/>
    <property type="match status" value="1"/>
</dbReference>
<feature type="domain" description="Hemocyanin C-terminal" evidence="1">
    <location>
        <begin position="1"/>
        <end position="191"/>
    </location>
</feature>
<dbReference type="InterPro" id="IPR005203">
    <property type="entry name" value="Hemocyanin_C"/>
</dbReference>
<evidence type="ECO:0000313" key="2">
    <source>
        <dbReference type="EMBL" id="KAA1414163.1"/>
    </source>
</evidence>
<dbReference type="SUPFAM" id="SSF81296">
    <property type="entry name" value="E set domains"/>
    <property type="match status" value="1"/>
</dbReference>
<dbReference type="Gene3D" id="2.60.40.1520">
    <property type="entry name" value="Hemocyanin, C-terminal domain"/>
    <property type="match status" value="1"/>
</dbReference>
<dbReference type="Proteomes" id="UP000325003">
    <property type="component" value="Unassembled WGS sequence"/>
</dbReference>
<dbReference type="Pfam" id="PF03723">
    <property type="entry name" value="Hemocyanin_C"/>
    <property type="match status" value="1"/>
</dbReference>
<reference evidence="2 3" key="1">
    <citation type="submission" date="2019-09" db="EMBL/GenBank/DDBJ databases">
        <title>Nocardioides panacisoli sp. nov., isolated from the soil of a ginseng field.</title>
        <authorList>
            <person name="Cho C."/>
        </authorList>
    </citation>
    <scope>NUCLEOTIDE SEQUENCE [LARGE SCALE GENOMIC DNA]</scope>
    <source>
        <strain evidence="2 3">BN130099</strain>
    </source>
</reference>
<proteinExistence type="predicted"/>
<keyword evidence="3" id="KW-1185">Reference proteome</keyword>
<sequence>LNHHPFQVSIDVMSDKTVDAVVRIFLGPKYDCMGRLMSVNDKRLDMFELDSFMYKLVNGKNTIVRSSMDMQGFIPEYLSTRRVMESEMMPSGDGQTMVKDWWCKSRNGFPQRLMLPRGTIGGLEMQMYVIVSPVRTGMLLPTLDMPMMKDRCACRWSSCISTMPLGYPFDRPIDMASFFTSNMKFADVMIYRKDLGMSNTSKTVDTSEMVMMKDDLTYLDSDMLVKRTYKDVMMMSSMMN</sequence>
<dbReference type="InterPro" id="IPR013788">
    <property type="entry name" value="Hemocyanin/hexamerin"/>
</dbReference>
<name>A0A5B1L0T1_9ACTN</name>
<organism evidence="2 3">
    <name type="scientific">Nocardioides humilatus</name>
    <dbReference type="NCBI Taxonomy" id="2607660"/>
    <lineage>
        <taxon>Bacteria</taxon>
        <taxon>Bacillati</taxon>
        <taxon>Actinomycetota</taxon>
        <taxon>Actinomycetes</taxon>
        <taxon>Propionibacteriales</taxon>
        <taxon>Nocardioidaceae</taxon>
        <taxon>Nocardioides</taxon>
    </lineage>
</organism>
<gene>
    <name evidence="2" type="ORF">F0U44_22395</name>
</gene>
<dbReference type="InterPro" id="IPR014756">
    <property type="entry name" value="Ig_E-set"/>
</dbReference>
<dbReference type="EMBL" id="VUJV01000098">
    <property type="protein sequence ID" value="KAA1414163.1"/>
    <property type="molecule type" value="Genomic_DNA"/>
</dbReference>
<evidence type="ECO:0000259" key="1">
    <source>
        <dbReference type="Pfam" id="PF03723"/>
    </source>
</evidence>
<feature type="non-terminal residue" evidence="2">
    <location>
        <position position="1"/>
    </location>
</feature>
<dbReference type="PANTHER" id="PTHR11511:SF5">
    <property type="entry name" value="FAT-BODY PROTEIN 1-RELATED"/>
    <property type="match status" value="1"/>
</dbReference>
<dbReference type="AlphaFoldDB" id="A0A5B1L0T1"/>
<dbReference type="InterPro" id="IPR037020">
    <property type="entry name" value="Hemocyanin_C_sf"/>
</dbReference>
<evidence type="ECO:0000313" key="3">
    <source>
        <dbReference type="Proteomes" id="UP000325003"/>
    </source>
</evidence>
<protein>
    <recommendedName>
        <fullName evidence="1">Hemocyanin C-terminal domain-containing protein</fullName>
    </recommendedName>
</protein>
<accession>A0A5B1L0T1</accession>
<reference evidence="2 3" key="2">
    <citation type="submission" date="2019-09" db="EMBL/GenBank/DDBJ databases">
        <authorList>
            <person name="Jin C."/>
        </authorList>
    </citation>
    <scope>NUCLEOTIDE SEQUENCE [LARGE SCALE GENOMIC DNA]</scope>
    <source>
        <strain evidence="2 3">BN130099</strain>
    </source>
</reference>
<comment type="caution">
    <text evidence="2">The sequence shown here is derived from an EMBL/GenBank/DDBJ whole genome shotgun (WGS) entry which is preliminary data.</text>
</comment>